<dbReference type="SMART" id="SM00382">
    <property type="entry name" value="AAA"/>
    <property type="match status" value="1"/>
</dbReference>
<proteinExistence type="inferred from homology"/>
<dbReference type="InterPro" id="IPR017871">
    <property type="entry name" value="ABC_transporter-like_CS"/>
</dbReference>
<dbReference type="PANTHER" id="PTHR43820:SF2">
    <property type="entry name" value="ABC TRANSPORTER ATP-BINDING PROTEIN"/>
    <property type="match status" value="1"/>
</dbReference>
<keyword evidence="2" id="KW-0813">Transport</keyword>
<evidence type="ECO:0000256" key="1">
    <source>
        <dbReference type="ARBA" id="ARBA00005417"/>
    </source>
</evidence>
<dbReference type="PANTHER" id="PTHR43820">
    <property type="entry name" value="HIGH-AFFINITY BRANCHED-CHAIN AMINO ACID TRANSPORT ATP-BINDING PROTEIN LIVF"/>
    <property type="match status" value="1"/>
</dbReference>
<dbReference type="Proteomes" id="UP001320831">
    <property type="component" value="Unassembled WGS sequence"/>
</dbReference>
<evidence type="ECO:0000256" key="4">
    <source>
        <dbReference type="ARBA" id="ARBA00022840"/>
    </source>
</evidence>
<dbReference type="PROSITE" id="PS50893">
    <property type="entry name" value="ABC_TRANSPORTER_2"/>
    <property type="match status" value="1"/>
</dbReference>
<evidence type="ECO:0000313" key="8">
    <source>
        <dbReference type="Proteomes" id="UP001320831"/>
    </source>
</evidence>
<evidence type="ECO:0000259" key="6">
    <source>
        <dbReference type="PROSITE" id="PS50893"/>
    </source>
</evidence>
<dbReference type="EMBL" id="JAOCZP010000002">
    <property type="protein sequence ID" value="MCT7374603.1"/>
    <property type="molecule type" value="Genomic_DNA"/>
</dbReference>
<reference evidence="7 8" key="1">
    <citation type="submission" date="2022-09" db="EMBL/GenBank/DDBJ databases">
        <title>Chelativorans salina sp. nov., a novel slightly halophilic bacterium isolated from a saline lake sediment enrichment.</title>
        <authorList>
            <person name="Gao L."/>
            <person name="Fang B.-Z."/>
            <person name="Li W.-J."/>
        </authorList>
    </citation>
    <scope>NUCLEOTIDE SEQUENCE [LARGE SCALE GENOMIC DNA]</scope>
    <source>
        <strain evidence="7 8">EGI FJ00035</strain>
    </source>
</reference>
<dbReference type="InterPro" id="IPR003593">
    <property type="entry name" value="AAA+_ATPase"/>
</dbReference>
<dbReference type="Gene3D" id="3.40.50.300">
    <property type="entry name" value="P-loop containing nucleotide triphosphate hydrolases"/>
    <property type="match status" value="1"/>
</dbReference>
<protein>
    <submittedName>
        <fullName evidence="7">ABC transporter ATP-binding protein</fullName>
    </submittedName>
</protein>
<evidence type="ECO:0000256" key="2">
    <source>
        <dbReference type="ARBA" id="ARBA00022448"/>
    </source>
</evidence>
<evidence type="ECO:0000256" key="3">
    <source>
        <dbReference type="ARBA" id="ARBA00022741"/>
    </source>
</evidence>
<organism evidence="7 8">
    <name type="scientific">Chelativorans salis</name>
    <dbReference type="NCBI Taxonomy" id="2978478"/>
    <lineage>
        <taxon>Bacteria</taxon>
        <taxon>Pseudomonadati</taxon>
        <taxon>Pseudomonadota</taxon>
        <taxon>Alphaproteobacteria</taxon>
        <taxon>Hyphomicrobiales</taxon>
        <taxon>Phyllobacteriaceae</taxon>
        <taxon>Chelativorans</taxon>
    </lineage>
</organism>
<sequence length="243" mass="26325">MNRLHVEGLFAGYGAVTVLRDVAIEVRQGELVALLGMNGNGKSTLLNSILGFVRPGAGRVILEWDGETIELAGRAPHEIVGLGIGYVPEGRRLAPNLTVEENLLLAGSSNRAKAGRKANLELCYETFSILKERRRQPASTLSGGQQQMLAIARALMTAPKLIVVDEPSVGLAPIMVEQVIATIRRLQEQTGLTILMAEQSFFQAIEVASRAYILSHGRIIRVFDQKLDPAGQEEIRSAMMGAV</sequence>
<keyword evidence="8" id="KW-1185">Reference proteome</keyword>
<accession>A0ABT2LJC9</accession>
<evidence type="ECO:0000313" key="7">
    <source>
        <dbReference type="EMBL" id="MCT7374603.1"/>
    </source>
</evidence>
<keyword evidence="4 7" id="KW-0067">ATP-binding</keyword>
<dbReference type="InterPro" id="IPR027417">
    <property type="entry name" value="P-loop_NTPase"/>
</dbReference>
<dbReference type="GO" id="GO:0005524">
    <property type="term" value="F:ATP binding"/>
    <property type="evidence" value="ECO:0007669"/>
    <property type="project" value="UniProtKB-KW"/>
</dbReference>
<gene>
    <name evidence="7" type="ORF">N5A92_06090</name>
</gene>
<dbReference type="CDD" id="cd03224">
    <property type="entry name" value="ABC_TM1139_LivF_branched"/>
    <property type="match status" value="1"/>
</dbReference>
<dbReference type="Pfam" id="PF00005">
    <property type="entry name" value="ABC_tran"/>
    <property type="match status" value="1"/>
</dbReference>
<dbReference type="PROSITE" id="PS00211">
    <property type="entry name" value="ABC_TRANSPORTER_1"/>
    <property type="match status" value="1"/>
</dbReference>
<keyword evidence="5" id="KW-0029">Amino-acid transport</keyword>
<dbReference type="InterPro" id="IPR052156">
    <property type="entry name" value="BCAA_Transport_ATP-bd_LivF"/>
</dbReference>
<dbReference type="RefSeq" id="WP_260901090.1">
    <property type="nucleotide sequence ID" value="NZ_JAOCZP010000002.1"/>
</dbReference>
<evidence type="ECO:0000256" key="5">
    <source>
        <dbReference type="ARBA" id="ARBA00022970"/>
    </source>
</evidence>
<keyword evidence="3" id="KW-0547">Nucleotide-binding</keyword>
<comment type="similarity">
    <text evidence="1">Belongs to the ABC transporter superfamily.</text>
</comment>
<dbReference type="SUPFAM" id="SSF52540">
    <property type="entry name" value="P-loop containing nucleoside triphosphate hydrolases"/>
    <property type="match status" value="1"/>
</dbReference>
<name>A0ABT2LJC9_9HYPH</name>
<feature type="domain" description="ABC transporter" evidence="6">
    <location>
        <begin position="4"/>
        <end position="241"/>
    </location>
</feature>
<dbReference type="InterPro" id="IPR003439">
    <property type="entry name" value="ABC_transporter-like_ATP-bd"/>
</dbReference>
<comment type="caution">
    <text evidence="7">The sequence shown here is derived from an EMBL/GenBank/DDBJ whole genome shotgun (WGS) entry which is preliminary data.</text>
</comment>